<gene>
    <name evidence="1" type="ORF">DVR09_16995</name>
</gene>
<dbReference type="KEGG" id="err:DVR09_16995"/>
<dbReference type="Proteomes" id="UP000254508">
    <property type="component" value="Plasmid unnamed"/>
</dbReference>
<sequence length="135" mass="15107">MDGEAAANIMARSGTVKRVSKAQGDSFDLARKRFLVKVCQGRVVYAQREVRGDFHTFGQVVEAERRLGGEPSRHNFSSTMRGGRQHTSFGYFWENGVQEVYSVHFSQEKGDFSIFEILDPGPGEMGRLSEACNPK</sequence>
<reference evidence="1 2" key="1">
    <citation type="submission" date="2018-07" db="EMBL/GenBank/DDBJ databases">
        <title>Genome sequence of Erythrobacter strain YH-07, an antagonistic bacterium isolated from Yellow Sea.</title>
        <authorList>
            <person name="Tang T."/>
            <person name="Liu Q."/>
            <person name="Sun X."/>
        </authorList>
    </citation>
    <scope>NUCLEOTIDE SEQUENCE [LARGE SCALE GENOMIC DNA]</scope>
    <source>
        <strain evidence="1 2">YH-07</strain>
        <plasmid evidence="1 2">unnamed</plasmid>
    </source>
</reference>
<protein>
    <submittedName>
        <fullName evidence="1">Uncharacterized protein</fullName>
    </submittedName>
</protein>
<organism evidence="1 2">
    <name type="scientific">Erythrobacter aureus</name>
    <dbReference type="NCBI Taxonomy" id="2182384"/>
    <lineage>
        <taxon>Bacteria</taxon>
        <taxon>Pseudomonadati</taxon>
        <taxon>Pseudomonadota</taxon>
        <taxon>Alphaproteobacteria</taxon>
        <taxon>Sphingomonadales</taxon>
        <taxon>Erythrobacteraceae</taxon>
        <taxon>Erythrobacter/Porphyrobacter group</taxon>
        <taxon>Erythrobacter</taxon>
    </lineage>
</organism>
<evidence type="ECO:0000313" key="1">
    <source>
        <dbReference type="EMBL" id="AXK44145.1"/>
    </source>
</evidence>
<dbReference type="AlphaFoldDB" id="A0A345YJP3"/>
<dbReference type="EMBL" id="CP031358">
    <property type="protein sequence ID" value="AXK44145.1"/>
    <property type="molecule type" value="Genomic_DNA"/>
</dbReference>
<proteinExistence type="predicted"/>
<accession>A0A345YJP3</accession>
<keyword evidence="1" id="KW-0614">Plasmid</keyword>
<evidence type="ECO:0000313" key="2">
    <source>
        <dbReference type="Proteomes" id="UP000254508"/>
    </source>
</evidence>
<geneLocation type="plasmid" evidence="1 2">
    <name>unnamed</name>
</geneLocation>
<keyword evidence="2" id="KW-1185">Reference proteome</keyword>
<name>A0A345YJP3_9SPHN</name>
<dbReference type="OrthoDB" id="9995278at2"/>